<feature type="transmembrane region" description="Helical" evidence="6">
    <location>
        <begin position="110"/>
        <end position="135"/>
    </location>
</feature>
<dbReference type="Pfam" id="PF13237">
    <property type="entry name" value="Fer4_10"/>
    <property type="match status" value="1"/>
</dbReference>
<keyword evidence="1" id="KW-0004">4Fe-4S</keyword>
<dbReference type="SUPFAM" id="SSF46548">
    <property type="entry name" value="alpha-helical ferredoxin"/>
    <property type="match status" value="1"/>
</dbReference>
<evidence type="ECO:0000313" key="8">
    <source>
        <dbReference type="EMBL" id="MBZ0160270.1"/>
    </source>
</evidence>
<evidence type="ECO:0000313" key="9">
    <source>
        <dbReference type="Proteomes" id="UP001197609"/>
    </source>
</evidence>
<keyword evidence="6" id="KW-1133">Transmembrane helix</keyword>
<dbReference type="Gene3D" id="1.20.950.20">
    <property type="entry name" value="Transmembrane di-heme cytochromes, Chain C"/>
    <property type="match status" value="1"/>
</dbReference>
<dbReference type="InterPro" id="IPR009051">
    <property type="entry name" value="Helical_ferredxn"/>
</dbReference>
<dbReference type="GO" id="GO:0051539">
    <property type="term" value="F:4 iron, 4 sulfur cluster binding"/>
    <property type="evidence" value="ECO:0007669"/>
    <property type="project" value="UniProtKB-KW"/>
</dbReference>
<accession>A0AAJ1AKK6</accession>
<feature type="transmembrane region" description="Helical" evidence="6">
    <location>
        <begin position="15"/>
        <end position="33"/>
    </location>
</feature>
<proteinExistence type="predicted"/>
<sequence>MIPMREVYWNIPGHLFLYLLFFPFLIVWLYGIYRHTRMILAGEPAAVLGSLWDRFKGVIQDAAWQRRIAKDPLSGLLHRSISWGFTVLFIATCLVALQDYFGIPTLRGPFYLYFMSLTVDLFGLTAIGGVLIALVRRYGFRPDRLLLPRLGWSYGILLGLLLVILMTGFLIEGLRIAATGDPWGRWSPGGWLASALFRGTDQAQQVLLHQVIWWSHATLAFTFIALLPYGVGMHITSAAANVLLKNREGSGVLRPIDLDRAEQFGAGAINQFTWKDLLDLEACTECGRCQAACPAWVTGKPLTPKGVIIDLRDHMRLTYDGEESRKMVGEVISHDVLWACTTCGACHQECPIYIEPIPKIVEMRRHLVMEEADFPETMQQALRSLEERGHPFRGANASRTDWAKGLGVKTVAADGPPEILYWVGCTAAFDERNQQVAAAFVKLLQRAGVDFAILGEEERCTGDPARRIGNEYLFQTLARENIATLNGYGIKKIVTTCPHGFNTLKNEYPKLGGNYEVVHHTQLLADLVKEGRLWPKKRIDGVVSFHDPCYLGRHNGIYDPPRQVLGAIPGLAVKEMDRCREHGFCCGAGGGLMWFEEKIGKRVSWERTEEALALQPQVLASACPFCLIMFEDALKVKDAIGRTRPLDVAELMAQSVE</sequence>
<evidence type="ECO:0000256" key="3">
    <source>
        <dbReference type="ARBA" id="ARBA00023002"/>
    </source>
</evidence>
<organism evidence="8 9">
    <name type="scientific">Candidatus Methylomirabilis tolerans</name>
    <dbReference type="NCBI Taxonomy" id="3123416"/>
    <lineage>
        <taxon>Bacteria</taxon>
        <taxon>Candidatus Methylomirabilota</taxon>
        <taxon>Candidatus Methylomirabilia</taxon>
        <taxon>Candidatus Methylomirabilales</taxon>
        <taxon>Candidatus Methylomirabilaceae</taxon>
        <taxon>Candidatus Methylomirabilis</taxon>
    </lineage>
</organism>
<gene>
    <name evidence="8" type="ORF">K8G79_09070</name>
</gene>
<evidence type="ECO:0000259" key="7">
    <source>
        <dbReference type="PROSITE" id="PS51379"/>
    </source>
</evidence>
<dbReference type="Gene3D" id="1.10.1060.10">
    <property type="entry name" value="Alpha-helical ferredoxin"/>
    <property type="match status" value="1"/>
</dbReference>
<dbReference type="InterPro" id="IPR004017">
    <property type="entry name" value="Cys_rich_dom"/>
</dbReference>
<comment type="caution">
    <text evidence="8">The sequence shown here is derived from an EMBL/GenBank/DDBJ whole genome shotgun (WGS) entry which is preliminary data.</text>
</comment>
<dbReference type="InterPro" id="IPR017896">
    <property type="entry name" value="4Fe4S_Fe-S-bd"/>
</dbReference>
<name>A0AAJ1AKK6_9BACT</name>
<dbReference type="SUPFAM" id="SSF103501">
    <property type="entry name" value="Respiratory nitrate reductase 1 gamma chain"/>
    <property type="match status" value="1"/>
</dbReference>
<evidence type="ECO:0000256" key="1">
    <source>
        <dbReference type="ARBA" id="ARBA00022485"/>
    </source>
</evidence>
<evidence type="ECO:0000256" key="2">
    <source>
        <dbReference type="ARBA" id="ARBA00022723"/>
    </source>
</evidence>
<evidence type="ECO:0000256" key="4">
    <source>
        <dbReference type="ARBA" id="ARBA00023004"/>
    </source>
</evidence>
<dbReference type="InterPro" id="IPR036197">
    <property type="entry name" value="NarG-like_sf"/>
</dbReference>
<keyword evidence="6" id="KW-0472">Membrane</keyword>
<protein>
    <submittedName>
        <fullName evidence="8">(Fe-S)-binding protein</fullName>
    </submittedName>
</protein>
<feature type="transmembrane region" description="Helical" evidence="6">
    <location>
        <begin position="76"/>
        <end position="98"/>
    </location>
</feature>
<dbReference type="AlphaFoldDB" id="A0AAJ1AKK6"/>
<dbReference type="Proteomes" id="UP001197609">
    <property type="component" value="Unassembled WGS sequence"/>
</dbReference>
<keyword evidence="4" id="KW-0408">Iron</keyword>
<evidence type="ECO:0000256" key="6">
    <source>
        <dbReference type="SAM" id="Phobius"/>
    </source>
</evidence>
<dbReference type="Pfam" id="PF02754">
    <property type="entry name" value="CCG"/>
    <property type="match status" value="2"/>
</dbReference>
<dbReference type="GO" id="GO:0046872">
    <property type="term" value="F:metal ion binding"/>
    <property type="evidence" value="ECO:0007669"/>
    <property type="project" value="UniProtKB-KW"/>
</dbReference>
<feature type="domain" description="4Fe-4S ferredoxin-type" evidence="7">
    <location>
        <begin position="274"/>
        <end position="305"/>
    </location>
</feature>
<dbReference type="InterPro" id="IPR051460">
    <property type="entry name" value="HdrC_iron-sulfur_subunit"/>
</dbReference>
<dbReference type="PROSITE" id="PS51379">
    <property type="entry name" value="4FE4S_FER_2"/>
    <property type="match status" value="2"/>
</dbReference>
<dbReference type="InterPro" id="IPR017900">
    <property type="entry name" value="4Fe4S_Fe_S_CS"/>
</dbReference>
<keyword evidence="6" id="KW-0812">Transmembrane</keyword>
<dbReference type="EMBL" id="JAIOIU010000108">
    <property type="protein sequence ID" value="MBZ0160270.1"/>
    <property type="molecule type" value="Genomic_DNA"/>
</dbReference>
<keyword evidence="5" id="KW-0411">Iron-sulfur</keyword>
<dbReference type="PANTHER" id="PTHR43255:SF1">
    <property type="entry name" value="IRON-SULFUR-BINDING OXIDOREDUCTASE FADF-RELATED"/>
    <property type="match status" value="1"/>
</dbReference>
<dbReference type="GO" id="GO:0005886">
    <property type="term" value="C:plasma membrane"/>
    <property type="evidence" value="ECO:0007669"/>
    <property type="project" value="TreeGrafter"/>
</dbReference>
<feature type="transmembrane region" description="Helical" evidence="6">
    <location>
        <begin position="156"/>
        <end position="178"/>
    </location>
</feature>
<reference evidence="8 9" key="1">
    <citation type="journal article" date="2021" name="bioRxiv">
        <title>Unraveling nitrogen, sulfur and carbon metabolic pathways and microbial community transcriptional responses to substrate deprivation and toxicity stresses in a bioreactor mimicking anoxic brackish coastal sediment conditions.</title>
        <authorList>
            <person name="Martins P.D."/>
            <person name="Echeveste M.J."/>
            <person name="Arshad A."/>
            <person name="Kurth J."/>
            <person name="Ouboter H."/>
            <person name="Jetten M.S.M."/>
            <person name="Welte C.U."/>
        </authorList>
    </citation>
    <scope>NUCLEOTIDE SEQUENCE [LARGE SCALE GENOMIC DNA]</scope>
    <source>
        <strain evidence="8">MAG_38</strain>
    </source>
</reference>
<dbReference type="PROSITE" id="PS00198">
    <property type="entry name" value="4FE4S_FER_1"/>
    <property type="match status" value="1"/>
</dbReference>
<evidence type="ECO:0000256" key="5">
    <source>
        <dbReference type="ARBA" id="ARBA00023014"/>
    </source>
</evidence>
<keyword evidence="3" id="KW-0560">Oxidoreductase</keyword>
<dbReference type="GO" id="GO:0016491">
    <property type="term" value="F:oxidoreductase activity"/>
    <property type="evidence" value="ECO:0007669"/>
    <property type="project" value="UniProtKB-KW"/>
</dbReference>
<keyword evidence="2" id="KW-0479">Metal-binding</keyword>
<dbReference type="PANTHER" id="PTHR43255">
    <property type="entry name" value="IRON-SULFUR-BINDING OXIDOREDUCTASE FADF-RELATED-RELATED"/>
    <property type="match status" value="1"/>
</dbReference>
<feature type="domain" description="4Fe-4S ferredoxin-type" evidence="7">
    <location>
        <begin position="330"/>
        <end position="359"/>
    </location>
</feature>